<feature type="domain" description="ATP-grasp" evidence="2">
    <location>
        <begin position="102"/>
        <end position="298"/>
    </location>
</feature>
<dbReference type="PROSITE" id="PS50975">
    <property type="entry name" value="ATP_GRASP"/>
    <property type="match status" value="1"/>
</dbReference>
<proteinExistence type="predicted"/>
<comment type="caution">
    <text evidence="3">The sequence shown here is derived from an EMBL/GenBank/DDBJ whole genome shotgun (WGS) entry which is preliminary data.</text>
</comment>
<dbReference type="Pfam" id="PF15632">
    <property type="entry name" value="ATPgrasp_Ter"/>
    <property type="match status" value="1"/>
</dbReference>
<sequence length="350" mass="36956">MRLLRENPDGIDVTIYASNVDPGATALSVCDVAAVEPRHVGNEEYARFALDFCRTHHIDVLIPPRRLEALAGRAAEFAAVGTSLMCSPLSAVQTLTSKARTYEAASAAGIPVPPWRVATDAASFRSAVAELSRTDDSLCVKPCGEFSAFGFRVLDDRPLSLASLLGPPRPVASVEAVAGALERAADQGDRIPELLVMPYLEAPEISVDCLSAPGGELLVGIPRSKSGRFRNLLDDPVAVAIARQVVGRFGLAYLTNVQLRHRKGHPVLLEANPRPAAGLFQTAFAGVNLPWAAVRLLLQGDSGLDHPPRLNVRLAVAEAVMEVAPRPTIPSLLPAASVSAGPELVSGPAL</sequence>
<name>A0ABS1M3V7_9NOCA</name>
<evidence type="ECO:0000256" key="1">
    <source>
        <dbReference type="PROSITE-ProRule" id="PRU00409"/>
    </source>
</evidence>
<evidence type="ECO:0000313" key="4">
    <source>
        <dbReference type="Proteomes" id="UP000602198"/>
    </source>
</evidence>
<dbReference type="SUPFAM" id="SSF56059">
    <property type="entry name" value="Glutathione synthetase ATP-binding domain-like"/>
    <property type="match status" value="1"/>
</dbReference>
<keyword evidence="1" id="KW-0547">Nucleotide-binding</keyword>
<keyword evidence="4" id="KW-1185">Reference proteome</keyword>
<keyword evidence="1" id="KW-0067">ATP-binding</keyword>
<organism evidence="3 4">
    <name type="scientific">Nocardia acididurans</name>
    <dbReference type="NCBI Taxonomy" id="2802282"/>
    <lineage>
        <taxon>Bacteria</taxon>
        <taxon>Bacillati</taxon>
        <taxon>Actinomycetota</taxon>
        <taxon>Actinomycetes</taxon>
        <taxon>Mycobacteriales</taxon>
        <taxon>Nocardiaceae</taxon>
        <taxon>Nocardia</taxon>
    </lineage>
</organism>
<evidence type="ECO:0000259" key="2">
    <source>
        <dbReference type="PROSITE" id="PS50975"/>
    </source>
</evidence>
<gene>
    <name evidence="3" type="ORF">JK358_13160</name>
</gene>
<dbReference type="Proteomes" id="UP000602198">
    <property type="component" value="Unassembled WGS sequence"/>
</dbReference>
<reference evidence="3 4" key="1">
    <citation type="submission" date="2021-01" db="EMBL/GenBank/DDBJ databases">
        <title>WGS of actinomycetes isolated from Thailand.</title>
        <authorList>
            <person name="Thawai C."/>
        </authorList>
    </citation>
    <scope>NUCLEOTIDE SEQUENCE [LARGE SCALE GENOMIC DNA]</scope>
    <source>
        <strain evidence="3 4">LPG 2</strain>
    </source>
</reference>
<evidence type="ECO:0000313" key="3">
    <source>
        <dbReference type="EMBL" id="MBL1075343.1"/>
    </source>
</evidence>
<dbReference type="InterPro" id="IPR011761">
    <property type="entry name" value="ATP-grasp"/>
</dbReference>
<dbReference type="Gene3D" id="3.30.470.20">
    <property type="entry name" value="ATP-grasp fold, B domain"/>
    <property type="match status" value="1"/>
</dbReference>
<dbReference type="EMBL" id="JAERRJ010000004">
    <property type="protein sequence ID" value="MBL1075343.1"/>
    <property type="molecule type" value="Genomic_DNA"/>
</dbReference>
<dbReference type="InterPro" id="IPR011226">
    <property type="entry name" value="ATP-grasp_fam"/>
</dbReference>
<dbReference type="PIRSF" id="PIRSF029120">
    <property type="entry name" value="UCP029120"/>
    <property type="match status" value="1"/>
</dbReference>
<dbReference type="Gene3D" id="3.40.50.20">
    <property type="match status" value="1"/>
</dbReference>
<protein>
    <submittedName>
        <fullName evidence="3">ATP-grasp domain-containing protein</fullName>
    </submittedName>
</protein>
<accession>A0ABS1M3V7</accession>